<feature type="transmembrane region" description="Helical" evidence="3">
    <location>
        <begin position="118"/>
        <end position="140"/>
    </location>
</feature>
<accession>A0A2R5GTY3</accession>
<dbReference type="InterPro" id="IPR002528">
    <property type="entry name" value="MATE_fam"/>
</dbReference>
<name>A0A2R5GTY3_9STRA</name>
<feature type="transmembrane region" description="Helical" evidence="3">
    <location>
        <begin position="196"/>
        <end position="218"/>
    </location>
</feature>
<feature type="transmembrane region" description="Helical" evidence="3">
    <location>
        <begin position="404"/>
        <end position="424"/>
    </location>
</feature>
<protein>
    <submittedName>
        <fullName evidence="4">Protein DETOXIFICATION 30</fullName>
    </submittedName>
</protein>
<evidence type="ECO:0000256" key="1">
    <source>
        <dbReference type="ARBA" id="ARBA00010199"/>
    </source>
</evidence>
<keyword evidence="3" id="KW-0472">Membrane</keyword>
<feature type="transmembrane region" description="Helical" evidence="3">
    <location>
        <begin position="459"/>
        <end position="480"/>
    </location>
</feature>
<dbReference type="GO" id="GO:0042910">
    <property type="term" value="F:xenobiotic transmembrane transporter activity"/>
    <property type="evidence" value="ECO:0007669"/>
    <property type="project" value="InterPro"/>
</dbReference>
<feature type="compositionally biased region" description="Polar residues" evidence="2">
    <location>
        <begin position="62"/>
        <end position="71"/>
    </location>
</feature>
<dbReference type="AlphaFoldDB" id="A0A2R5GTY3"/>
<dbReference type="PANTHER" id="PTHR11206">
    <property type="entry name" value="MULTIDRUG RESISTANCE PROTEIN"/>
    <property type="match status" value="1"/>
</dbReference>
<keyword evidence="5" id="KW-1185">Reference proteome</keyword>
<feature type="transmembrane region" description="Helical" evidence="3">
    <location>
        <begin position="431"/>
        <end position="453"/>
    </location>
</feature>
<keyword evidence="3" id="KW-0812">Transmembrane</keyword>
<evidence type="ECO:0000313" key="4">
    <source>
        <dbReference type="EMBL" id="GBG33779.1"/>
    </source>
</evidence>
<dbReference type="GO" id="GO:0016020">
    <property type="term" value="C:membrane"/>
    <property type="evidence" value="ECO:0007669"/>
    <property type="project" value="InterPro"/>
</dbReference>
<dbReference type="InParanoid" id="A0A2R5GTY3"/>
<proteinExistence type="inferred from homology"/>
<dbReference type="Pfam" id="PF01554">
    <property type="entry name" value="MatE"/>
    <property type="match status" value="1"/>
</dbReference>
<feature type="transmembrane region" description="Helical" evidence="3">
    <location>
        <begin position="351"/>
        <end position="384"/>
    </location>
</feature>
<comment type="caution">
    <text evidence="4">The sequence shown here is derived from an EMBL/GenBank/DDBJ whole genome shotgun (WGS) entry which is preliminary data.</text>
</comment>
<dbReference type="OrthoDB" id="2126698at2759"/>
<gene>
    <name evidence="4" type="ORF">FCC1311_100022</name>
</gene>
<reference evidence="4 5" key="1">
    <citation type="submission" date="2017-12" db="EMBL/GenBank/DDBJ databases">
        <title>Sequencing, de novo assembly and annotation of complete genome of a new Thraustochytrid species, strain FCC1311.</title>
        <authorList>
            <person name="Sedici K."/>
            <person name="Godart F."/>
            <person name="Aiese Cigliano R."/>
            <person name="Sanseverino W."/>
            <person name="Barakat M."/>
            <person name="Ortet P."/>
            <person name="Marechal E."/>
            <person name="Cagnac O."/>
            <person name="Amato A."/>
        </authorList>
    </citation>
    <scope>NUCLEOTIDE SEQUENCE [LARGE SCALE GENOMIC DNA]</scope>
</reference>
<comment type="similarity">
    <text evidence="1">Belongs to the multi antimicrobial extrusion (MATE) (TC 2.A.66.1) family.</text>
</comment>
<feature type="transmembrane region" description="Helical" evidence="3">
    <location>
        <begin position="257"/>
        <end position="281"/>
    </location>
</feature>
<organism evidence="4 5">
    <name type="scientific">Hondaea fermentalgiana</name>
    <dbReference type="NCBI Taxonomy" id="2315210"/>
    <lineage>
        <taxon>Eukaryota</taxon>
        <taxon>Sar</taxon>
        <taxon>Stramenopiles</taxon>
        <taxon>Bigyra</taxon>
        <taxon>Labyrinthulomycetes</taxon>
        <taxon>Thraustochytrida</taxon>
        <taxon>Thraustochytriidae</taxon>
        <taxon>Hondaea</taxon>
    </lineage>
</organism>
<keyword evidence="3" id="KW-1133">Transmembrane helix</keyword>
<evidence type="ECO:0000256" key="3">
    <source>
        <dbReference type="SAM" id="Phobius"/>
    </source>
</evidence>
<dbReference type="EMBL" id="BEYU01000169">
    <property type="protein sequence ID" value="GBG33779.1"/>
    <property type="molecule type" value="Genomic_DNA"/>
</dbReference>
<sequence length="497" mass="53844">MARDDELRTALLEEGEVNAGETAANRRGGGAGADGASDNERIESVAGETPPRNGSEDEAPGATSSRAETKSTTWTHELGEILYLGVGLFLARASWVVIKTTDTSIIGHVSTEALEASAVADLWMSSTGVLTMGGVLGVFVGQAVGAGNFRLASIWLQVSLVSLVPIVIFVMLLWFLTGPILQSMGVDAALIPQASYYGAVLALAIPGRTLMGQFSQFLSAHGRVKPEANVSVFAAILNLTLGLTLVLGIPFKGWLGFGFAACPWVTAGTETMQLVVFWFIYGYLQSLPSQLGWEGWHFEEVTWARLREFFRLYIPAVLSSCSDYWRMSVIGIFAATLGNTDLAVFNASYRILWMSLTIVGCIAVTITILMSIVLVVCFAVQYIALVFSNDPEVIDLFEKSSVPIALTLLMMNLSVFLEQIPVAMGQTRTTFFAGVVGSWAGQVPCSYLFITFWRHDLTGLYTGVATGYFLLCVILGVIIFRTDWDAVVRDAQRRNAT</sequence>
<feature type="region of interest" description="Disordered" evidence="2">
    <location>
        <begin position="1"/>
        <end position="71"/>
    </location>
</feature>
<feature type="transmembrane region" description="Helical" evidence="3">
    <location>
        <begin position="230"/>
        <end position="251"/>
    </location>
</feature>
<feature type="transmembrane region" description="Helical" evidence="3">
    <location>
        <begin position="152"/>
        <end position="176"/>
    </location>
</feature>
<dbReference type="GO" id="GO:0015297">
    <property type="term" value="F:antiporter activity"/>
    <property type="evidence" value="ECO:0007669"/>
    <property type="project" value="InterPro"/>
</dbReference>
<dbReference type="Proteomes" id="UP000241890">
    <property type="component" value="Unassembled WGS sequence"/>
</dbReference>
<evidence type="ECO:0000313" key="5">
    <source>
        <dbReference type="Proteomes" id="UP000241890"/>
    </source>
</evidence>
<evidence type="ECO:0000256" key="2">
    <source>
        <dbReference type="SAM" id="MobiDB-lite"/>
    </source>
</evidence>